<dbReference type="InterPro" id="IPR048020">
    <property type="entry name" value="Transpos_IS3"/>
</dbReference>
<comment type="caution">
    <text evidence="3">The sequence shown here is derived from an EMBL/GenBank/DDBJ whole genome shotgun (WGS) entry which is preliminary data.</text>
</comment>
<evidence type="ECO:0000256" key="1">
    <source>
        <dbReference type="ARBA" id="ARBA00002286"/>
    </source>
</evidence>
<protein>
    <recommendedName>
        <fullName evidence="2">Integrase catalytic domain-containing protein</fullName>
    </recommendedName>
</protein>
<dbReference type="EMBL" id="AHFL01000023">
    <property type="protein sequence ID" value="EOO65533.1"/>
    <property type="molecule type" value="Genomic_DNA"/>
</dbReference>
<dbReference type="InterPro" id="IPR001584">
    <property type="entry name" value="Integrase_cat-core"/>
</dbReference>
<proteinExistence type="predicted"/>
<gene>
    <name evidence="3" type="ORF">IKE_03436</name>
</gene>
<dbReference type="Proteomes" id="UP000014023">
    <property type="component" value="Unassembled WGS sequence"/>
</dbReference>
<dbReference type="Pfam" id="PF13276">
    <property type="entry name" value="HTH_21"/>
    <property type="match status" value="1"/>
</dbReference>
<dbReference type="InterPro" id="IPR036397">
    <property type="entry name" value="RNaseH_sf"/>
</dbReference>
<dbReference type="Pfam" id="PF00665">
    <property type="entry name" value="rve"/>
    <property type="match status" value="1"/>
</dbReference>
<dbReference type="PROSITE" id="PS50994">
    <property type="entry name" value="INTEGRASE"/>
    <property type="match status" value="1"/>
</dbReference>
<dbReference type="NCBIfam" id="NF033516">
    <property type="entry name" value="transpos_IS3"/>
    <property type="match status" value="1"/>
</dbReference>
<dbReference type="GO" id="GO:0015074">
    <property type="term" value="P:DNA integration"/>
    <property type="evidence" value="ECO:0007669"/>
    <property type="project" value="InterPro"/>
</dbReference>
<dbReference type="PANTHER" id="PTHR46889:SF4">
    <property type="entry name" value="TRANSPOSASE INSO FOR INSERTION SEQUENCE ELEMENT IS911B-RELATED"/>
    <property type="match status" value="1"/>
</dbReference>
<evidence type="ECO:0000259" key="2">
    <source>
        <dbReference type="PROSITE" id="PS50994"/>
    </source>
</evidence>
<dbReference type="SUPFAM" id="SSF53098">
    <property type="entry name" value="Ribonuclease H-like"/>
    <property type="match status" value="1"/>
</dbReference>
<dbReference type="InterPro" id="IPR050900">
    <property type="entry name" value="Transposase_IS3/IS150/IS904"/>
</dbReference>
<accession>A0A9W5Q331</accession>
<dbReference type="PANTHER" id="PTHR46889">
    <property type="entry name" value="TRANSPOSASE INSF FOR INSERTION SEQUENCE IS3B-RELATED"/>
    <property type="match status" value="1"/>
</dbReference>
<sequence length="217" mass="25905">MYLTIHELRRKFPVTKLCKIIRVSRSSYYKWIRRIKSNSQIENEKVQQKILKIHDEVNKIYGYRRMTVAVNRELGTNYNEKRIRRIMRINHIQSIIRRRKANWVKSSAAHIAENILNRKFHEITKPNQVWCTDVTEFKCKNNRKIYLSAIIDLYDYSIISHVISNRNNNALVMDTLKAAFQANPSAKPLIHSDRGFQYTSHEYNRLKEKFGFKVSMS</sequence>
<evidence type="ECO:0000313" key="4">
    <source>
        <dbReference type="Proteomes" id="UP000014023"/>
    </source>
</evidence>
<dbReference type="GO" id="GO:0003676">
    <property type="term" value="F:nucleic acid binding"/>
    <property type="evidence" value="ECO:0007669"/>
    <property type="project" value="InterPro"/>
</dbReference>
<comment type="function">
    <text evidence="1">Involved in the transposition of the insertion sequence.</text>
</comment>
<dbReference type="InterPro" id="IPR025948">
    <property type="entry name" value="HTH-like_dom"/>
</dbReference>
<evidence type="ECO:0000313" key="3">
    <source>
        <dbReference type="EMBL" id="EOO65533.1"/>
    </source>
</evidence>
<dbReference type="InterPro" id="IPR012337">
    <property type="entry name" value="RNaseH-like_sf"/>
</dbReference>
<dbReference type="AlphaFoldDB" id="A0A9W5Q331"/>
<name>A0A9W5Q331_BACCE</name>
<feature type="domain" description="Integrase catalytic" evidence="2">
    <location>
        <begin position="122"/>
        <end position="217"/>
    </location>
</feature>
<organism evidence="3 4">
    <name type="scientific">Bacillus cereus VD196</name>
    <dbReference type="NCBI Taxonomy" id="1053243"/>
    <lineage>
        <taxon>Bacteria</taxon>
        <taxon>Bacillati</taxon>
        <taxon>Bacillota</taxon>
        <taxon>Bacilli</taxon>
        <taxon>Bacillales</taxon>
        <taxon>Bacillaceae</taxon>
        <taxon>Bacillus</taxon>
        <taxon>Bacillus cereus group</taxon>
    </lineage>
</organism>
<reference evidence="3 4" key="1">
    <citation type="submission" date="2012-12" db="EMBL/GenBank/DDBJ databases">
        <title>The Genome Sequence of Bacillus cereus VD196.</title>
        <authorList>
            <consortium name="The Broad Institute Genome Sequencing Platform"/>
            <consortium name="The Broad Institute Genome Sequencing Center for Infectious Disease"/>
            <person name="Feldgarden M."/>
            <person name="Van der Auwera G.A."/>
            <person name="Mahillon J."/>
            <person name="Duprez V."/>
            <person name="Timmery S."/>
            <person name="Mattelet C."/>
            <person name="Dierick K."/>
            <person name="Sun M."/>
            <person name="Yu Z."/>
            <person name="Zhu L."/>
            <person name="Hu X."/>
            <person name="Shank E.B."/>
            <person name="Swiecicka I."/>
            <person name="Hansen B.M."/>
            <person name="Andrup L."/>
            <person name="Walker B."/>
            <person name="Young S.K."/>
            <person name="Zeng Q."/>
            <person name="Gargeya S."/>
            <person name="Fitzgerald M."/>
            <person name="Haas B."/>
            <person name="Abouelleil A."/>
            <person name="Alvarado L."/>
            <person name="Arachchi H.M."/>
            <person name="Berlin A.M."/>
            <person name="Chapman S.B."/>
            <person name="Dewar J."/>
            <person name="Goldberg J."/>
            <person name="Griggs A."/>
            <person name="Gujja S."/>
            <person name="Hansen M."/>
            <person name="Howarth C."/>
            <person name="Imamovic A."/>
            <person name="Larimer J."/>
            <person name="McCowan C."/>
            <person name="Murphy C."/>
            <person name="Neiman D."/>
            <person name="Pearson M."/>
            <person name="Priest M."/>
            <person name="Roberts A."/>
            <person name="Saif S."/>
            <person name="Shea T."/>
            <person name="Sisk P."/>
            <person name="Sykes S."/>
            <person name="Wortman J."/>
            <person name="Nusbaum C."/>
            <person name="Birren B."/>
        </authorList>
    </citation>
    <scope>NUCLEOTIDE SEQUENCE [LARGE SCALE GENOMIC DNA]</scope>
    <source>
        <strain evidence="3 4">VD196</strain>
    </source>
</reference>
<dbReference type="Gene3D" id="3.30.420.10">
    <property type="entry name" value="Ribonuclease H-like superfamily/Ribonuclease H"/>
    <property type="match status" value="1"/>
</dbReference>